<keyword evidence="1" id="KW-1185">Reference proteome</keyword>
<dbReference type="AlphaFoldDB" id="A0A0N5APX2"/>
<accession>A0A0N5APX2</accession>
<evidence type="ECO:0000313" key="1">
    <source>
        <dbReference type="Proteomes" id="UP000046393"/>
    </source>
</evidence>
<protein>
    <submittedName>
        <fullName evidence="2">Uncharacterized protein</fullName>
    </submittedName>
</protein>
<dbReference type="Proteomes" id="UP000046393">
    <property type="component" value="Unplaced"/>
</dbReference>
<organism evidence="1 2">
    <name type="scientific">Syphacia muris</name>
    <dbReference type="NCBI Taxonomy" id="451379"/>
    <lineage>
        <taxon>Eukaryota</taxon>
        <taxon>Metazoa</taxon>
        <taxon>Ecdysozoa</taxon>
        <taxon>Nematoda</taxon>
        <taxon>Chromadorea</taxon>
        <taxon>Rhabditida</taxon>
        <taxon>Spirurina</taxon>
        <taxon>Oxyuridomorpha</taxon>
        <taxon>Oxyuroidea</taxon>
        <taxon>Oxyuridae</taxon>
        <taxon>Syphacia</taxon>
    </lineage>
</organism>
<proteinExistence type="predicted"/>
<evidence type="ECO:0000313" key="2">
    <source>
        <dbReference type="WBParaSite" id="SMUV_0000671501-mRNA-1"/>
    </source>
</evidence>
<reference evidence="2" key="1">
    <citation type="submission" date="2017-02" db="UniProtKB">
        <authorList>
            <consortium name="WormBaseParasite"/>
        </authorList>
    </citation>
    <scope>IDENTIFICATION</scope>
</reference>
<name>A0A0N5APX2_9BILA</name>
<dbReference type="WBParaSite" id="SMUV_0000671501-mRNA-1">
    <property type="protein sequence ID" value="SMUV_0000671501-mRNA-1"/>
    <property type="gene ID" value="SMUV_0000671501"/>
</dbReference>
<sequence>MAEEDVVQRHAVWAEQRRSSSRSLATLSSLSSSFFYGPQRLEAAAGNDDVFVYCYAGPEVCYWTAMKPMCCVRCLLVLFTAESVAVCVGLCCSKLSVLQSV</sequence>